<feature type="domain" description="Purine catabolism PurC-like" evidence="2">
    <location>
        <begin position="26"/>
        <end position="144"/>
    </location>
</feature>
<evidence type="ECO:0000259" key="3">
    <source>
        <dbReference type="Pfam" id="PF13556"/>
    </source>
</evidence>
<dbReference type="InterPro" id="IPR025736">
    <property type="entry name" value="PucR_C-HTH_dom"/>
</dbReference>
<evidence type="ECO:0000256" key="1">
    <source>
        <dbReference type="ARBA" id="ARBA00006754"/>
    </source>
</evidence>
<dbReference type="InterPro" id="IPR051448">
    <property type="entry name" value="CdaR-like_regulators"/>
</dbReference>
<name>A0A4S4BFZ0_9BACL</name>
<dbReference type="Pfam" id="PF17853">
    <property type="entry name" value="GGDEF_2"/>
    <property type="match status" value="1"/>
</dbReference>
<gene>
    <name evidence="5" type="ORF">E6C55_32675</name>
</gene>
<accession>A0A4S4BFZ0</accession>
<organism evidence="5 6">
    <name type="scientific">Cohnella fermenti</name>
    <dbReference type="NCBI Taxonomy" id="2565925"/>
    <lineage>
        <taxon>Bacteria</taxon>
        <taxon>Bacillati</taxon>
        <taxon>Bacillota</taxon>
        <taxon>Bacilli</taxon>
        <taxon>Bacillales</taxon>
        <taxon>Paenibacillaceae</taxon>
        <taxon>Cohnella</taxon>
    </lineage>
</organism>
<dbReference type="InterPro" id="IPR041522">
    <property type="entry name" value="CdaR_GGDEF"/>
</dbReference>
<dbReference type="PANTHER" id="PTHR33744:SF1">
    <property type="entry name" value="DNA-BINDING TRANSCRIPTIONAL ACTIVATOR ADER"/>
    <property type="match status" value="1"/>
</dbReference>
<dbReference type="InterPro" id="IPR012914">
    <property type="entry name" value="PucR_dom"/>
</dbReference>
<evidence type="ECO:0000313" key="5">
    <source>
        <dbReference type="EMBL" id="THF72596.1"/>
    </source>
</evidence>
<evidence type="ECO:0008006" key="7">
    <source>
        <dbReference type="Google" id="ProtNLM"/>
    </source>
</evidence>
<dbReference type="Pfam" id="PF13556">
    <property type="entry name" value="HTH_30"/>
    <property type="match status" value="1"/>
</dbReference>
<dbReference type="Gene3D" id="1.10.10.2840">
    <property type="entry name" value="PucR C-terminal helix-turn-helix domain"/>
    <property type="match status" value="1"/>
</dbReference>
<dbReference type="EMBL" id="SSOB01000078">
    <property type="protein sequence ID" value="THF72596.1"/>
    <property type="molecule type" value="Genomic_DNA"/>
</dbReference>
<evidence type="ECO:0000313" key="6">
    <source>
        <dbReference type="Proteomes" id="UP000310636"/>
    </source>
</evidence>
<reference evidence="5 6" key="1">
    <citation type="submission" date="2019-04" db="EMBL/GenBank/DDBJ databases">
        <title>Cohnella sp. nov. isolated from preserved vegetables.</title>
        <authorList>
            <person name="Lin S.-Y."/>
            <person name="Hung M.-H."/>
            <person name="Young C.-C."/>
        </authorList>
    </citation>
    <scope>NUCLEOTIDE SEQUENCE [LARGE SCALE GENOMIC DNA]</scope>
    <source>
        <strain evidence="5 6">CC-MHH1044</strain>
    </source>
</reference>
<dbReference type="Proteomes" id="UP000310636">
    <property type="component" value="Unassembled WGS sequence"/>
</dbReference>
<dbReference type="AlphaFoldDB" id="A0A4S4BFZ0"/>
<dbReference type="OrthoDB" id="142218at2"/>
<proteinExistence type="inferred from homology"/>
<comment type="similarity">
    <text evidence="1">Belongs to the CdaR family.</text>
</comment>
<feature type="domain" description="PucR C-terminal helix-turn-helix" evidence="3">
    <location>
        <begin position="496"/>
        <end position="554"/>
    </location>
</feature>
<dbReference type="Pfam" id="PF07905">
    <property type="entry name" value="PucR"/>
    <property type="match status" value="1"/>
</dbReference>
<comment type="caution">
    <text evidence="5">The sequence shown here is derived from an EMBL/GenBank/DDBJ whole genome shotgun (WGS) entry which is preliminary data.</text>
</comment>
<protein>
    <recommendedName>
        <fullName evidence="7">PucR family transcriptional regulator</fullName>
    </recommendedName>
</protein>
<evidence type="ECO:0000259" key="2">
    <source>
        <dbReference type="Pfam" id="PF07905"/>
    </source>
</evidence>
<dbReference type="InterPro" id="IPR042070">
    <property type="entry name" value="PucR_C-HTH_sf"/>
</dbReference>
<evidence type="ECO:0000259" key="4">
    <source>
        <dbReference type="Pfam" id="PF17853"/>
    </source>
</evidence>
<sequence>MGMAAIPRKESNHDPRPGDAAFTVRELLRLPLFLQARLVAGERGLQGTVARVNVMEVPDIEPWVRAGDLLVTTGYPFREDQGKLLQLIPELAKRGIAALGIQTKRFIDEVPKEVIEEAERQRIPLIELPPDMSFSDVVRTVMENVLAQEAALLADLQNRISSMTRLLLDGSGLYAFLDAMEMMLGNPVAVVREQEKPWLSEGLRNADPVEVWPVVQSLTFRHVGRGLSNGFVLLQNSFRAYVNPIPAQRMKQACLVLLERNRDIVPIDVLSVERLSSLAGLELANVEAVREVEGKYLDQFLQDWLLGKFVSESDWKLRAEVCGCTIPEQTPLCAVVVGMTDPAPPAEKLRELARRLRSERLRVVDALLAAPVGGDLVLIVPVPESLRPEAQAEASPTGLLQRLLTELRPLLGDPELKLYSGRVAERADRLPASLSQAKRARQVAEVCGLLGEVVTYDRLGVYSLLYLIPSSEEREQFLQRFSLPLQQADKKGGGRLMETLEMFFRCNGNIKLTSEKLFAHYNTIVYRLDKIQSILGVSLDDPEDRLQLQLSLKLGQITPGSSGAI</sequence>
<dbReference type="PANTHER" id="PTHR33744">
    <property type="entry name" value="CARBOHYDRATE DIACID REGULATOR"/>
    <property type="match status" value="1"/>
</dbReference>
<feature type="domain" description="CdaR GGDEF-like" evidence="4">
    <location>
        <begin position="314"/>
        <end position="443"/>
    </location>
</feature>
<keyword evidence="6" id="KW-1185">Reference proteome</keyword>